<comment type="caution">
    <text evidence="1">The sequence shown here is derived from an EMBL/GenBank/DDBJ whole genome shotgun (WGS) entry which is preliminary data.</text>
</comment>
<dbReference type="AlphaFoldDB" id="A0A177V9E9"/>
<dbReference type="Gene3D" id="1.25.40.10">
    <property type="entry name" value="Tetratricopeptide repeat domain"/>
    <property type="match status" value="1"/>
</dbReference>
<dbReference type="InterPro" id="IPR011990">
    <property type="entry name" value="TPR-like_helical_dom_sf"/>
</dbReference>
<dbReference type="SUPFAM" id="SSF48452">
    <property type="entry name" value="TPR-like"/>
    <property type="match status" value="1"/>
</dbReference>
<evidence type="ECO:0000313" key="1">
    <source>
        <dbReference type="EMBL" id="KAE8262168.1"/>
    </source>
</evidence>
<reference evidence="1" key="1">
    <citation type="submission" date="2016-04" db="EMBL/GenBank/DDBJ databases">
        <authorList>
            <person name="Nguyen H.D."/>
            <person name="Kesanakurti P."/>
            <person name="Cullis J."/>
            <person name="Levesque C.A."/>
            <person name="Hambleton S."/>
        </authorList>
    </citation>
    <scope>NUCLEOTIDE SEQUENCE</scope>
    <source>
        <strain evidence="1">DAOMC 238032</strain>
    </source>
</reference>
<sequence length="644" mass="70896">MSRLLALRNRPSPQRWDKPPAFGTEFNLTTARSATVTVTATAPLKRTPLKACETSSAVSSPMRALFSRSLGAVQQLMGNAERMSSLRAICTDMCIQVMVLWRDVAIRAKAGADPVKPGTLESIGLDYIKRELIACSAHLASSLQSGETSELKTAIRRHEKDIRDKIYDIQRELLNQQSIGVDGTGRSHDLTMQDHQRQMESFRRSIDKSFRMQDAEFRESLAEIRRAMEIKEAAKTEVISSVTVQQYLQQMRTDVALVAHRRSILPPGQPPSEEKTDLNTLEAPGSRLPGLYLEGDGDFLDDDIHPQPEKEDLGGKQYDARRLLTLLDELSGSKEGVTRSGVKVIRVLKDVGTGLASIGLHEDAISVLSILVAQCRADQVKQDCIKTRANVATSLTALSAKLGGVGRFADGLRCSEECVQLFGDLYKGQPKRFLKSLVEASLGYERMLSEAGRKQDAATVSEFCVTLCREAPLSYALDLKPTLARALTSQSIYLAWDDKPGRAMKMVEEAVGLYRELVTERGSVFHADLAALLTYYYSLLAAAGEHKKALAVTEEAVGLYRALVKERGRIFHADLAGSLADYSIRLSDINETKMALAAIEEAQALMDDLNPHPTGKSHTIQASQIAATAWRIFILSTLSPRMES</sequence>
<name>A0A177V9E9_9BASI</name>
<organism evidence="1 2">
    <name type="scientific">Tilletia caries</name>
    <name type="common">wheat bunt fungus</name>
    <dbReference type="NCBI Taxonomy" id="13290"/>
    <lineage>
        <taxon>Eukaryota</taxon>
        <taxon>Fungi</taxon>
        <taxon>Dikarya</taxon>
        <taxon>Basidiomycota</taxon>
        <taxon>Ustilaginomycotina</taxon>
        <taxon>Exobasidiomycetes</taxon>
        <taxon>Tilletiales</taxon>
        <taxon>Tilletiaceae</taxon>
        <taxon>Tilletia</taxon>
    </lineage>
</organism>
<dbReference type="EMBL" id="LWDD02000270">
    <property type="protein sequence ID" value="KAE8262168.1"/>
    <property type="molecule type" value="Genomic_DNA"/>
</dbReference>
<dbReference type="Proteomes" id="UP000077671">
    <property type="component" value="Unassembled WGS sequence"/>
</dbReference>
<gene>
    <name evidence="1" type="ORF">A4X03_0g2666</name>
</gene>
<proteinExistence type="predicted"/>
<reference evidence="1" key="2">
    <citation type="journal article" date="2019" name="IMA Fungus">
        <title>Genome sequencing and comparison of five Tilletia species to identify candidate genes for the detection of regulated species infecting wheat.</title>
        <authorList>
            <person name="Nguyen H.D.T."/>
            <person name="Sultana T."/>
            <person name="Kesanakurti P."/>
            <person name="Hambleton S."/>
        </authorList>
    </citation>
    <scope>NUCLEOTIDE SEQUENCE</scope>
    <source>
        <strain evidence="1">DAOMC 238032</strain>
    </source>
</reference>
<protein>
    <submittedName>
        <fullName evidence="1">Uncharacterized protein</fullName>
    </submittedName>
</protein>
<accession>A0A177V9E9</accession>
<evidence type="ECO:0000313" key="2">
    <source>
        <dbReference type="Proteomes" id="UP000077671"/>
    </source>
</evidence>